<dbReference type="InterPro" id="IPR058626">
    <property type="entry name" value="MdtA-like_b-barrel"/>
</dbReference>
<feature type="chain" id="PRO_5047417927" evidence="3">
    <location>
        <begin position="20"/>
        <end position="374"/>
    </location>
</feature>
<comment type="similarity">
    <text evidence="2">Belongs to the membrane fusion protein (MFP) (TC 8.A.1) family.</text>
</comment>
<protein>
    <submittedName>
        <fullName evidence="7">Efflux RND transporter periplasmic adaptor subunit</fullName>
    </submittedName>
</protein>
<dbReference type="PROSITE" id="PS51257">
    <property type="entry name" value="PROKAR_LIPOPROTEIN"/>
    <property type="match status" value="1"/>
</dbReference>
<dbReference type="PANTHER" id="PTHR30158:SF23">
    <property type="entry name" value="MULTIDRUG RESISTANCE PROTEIN MEXA"/>
    <property type="match status" value="1"/>
</dbReference>
<feature type="signal peptide" evidence="3">
    <location>
        <begin position="1"/>
        <end position="19"/>
    </location>
</feature>
<accession>A0ABV0BPR9</accession>
<dbReference type="RefSeq" id="WP_183911843.1">
    <property type="nucleotide sequence ID" value="NZ_JBDJLH010000001.1"/>
</dbReference>
<feature type="domain" description="Multidrug resistance protein MdtA-like C-terminal permuted SH3" evidence="6">
    <location>
        <begin position="298"/>
        <end position="358"/>
    </location>
</feature>
<evidence type="ECO:0000256" key="1">
    <source>
        <dbReference type="ARBA" id="ARBA00004196"/>
    </source>
</evidence>
<evidence type="ECO:0000256" key="2">
    <source>
        <dbReference type="ARBA" id="ARBA00009477"/>
    </source>
</evidence>
<comment type="subcellular location">
    <subcellularLocation>
        <location evidence="1">Cell envelope</location>
    </subcellularLocation>
</comment>
<evidence type="ECO:0000259" key="4">
    <source>
        <dbReference type="Pfam" id="PF25917"/>
    </source>
</evidence>
<dbReference type="InterPro" id="IPR058625">
    <property type="entry name" value="MdtA-like_BSH"/>
</dbReference>
<dbReference type="NCBIfam" id="TIGR01730">
    <property type="entry name" value="RND_mfp"/>
    <property type="match status" value="1"/>
</dbReference>
<keyword evidence="3" id="KW-0732">Signal</keyword>
<sequence>MKKMHLYLLLFLVSGMVSCDSKKETATSEIIAYPVLTLKSEKATLSVEYPTTLEGLQTVEIRSKVDGYIEEVFIEEGSLVHTGQKLFKIDANRFVQDVNQRKAAVLAVEAALETASIQVLRTQSLVDKKIVNSFELTTAKNVERVKKAELNQAKAALSDAQSQLAFTQIVSPISGIVGRLPLKKGSLVSSTSETALTTIANTKEVYAHFSLSQKQLNSFLNQYPGKSMAEKLSNIPQVNLRTADGKDYGSKGKIQSLSGVISLETGSANFRALFPNPDGLLWSGASATLQLPTTIDEAVKVPKKAVFEMQGNHYVYTVEAKNTVHLTEIKVLPIATEQHYVVQYGLAPGDMIITEGIGNLKDGMQIQPNPVSTK</sequence>
<evidence type="ECO:0000313" key="8">
    <source>
        <dbReference type="Proteomes" id="UP001409291"/>
    </source>
</evidence>
<dbReference type="SUPFAM" id="SSF111369">
    <property type="entry name" value="HlyD-like secretion proteins"/>
    <property type="match status" value="1"/>
</dbReference>
<dbReference type="EMBL" id="JBDJNQ010000001">
    <property type="protein sequence ID" value="MEN5376489.1"/>
    <property type="molecule type" value="Genomic_DNA"/>
</dbReference>
<dbReference type="PANTHER" id="PTHR30158">
    <property type="entry name" value="ACRA/E-RELATED COMPONENT OF DRUG EFFLUX TRANSPORTER"/>
    <property type="match status" value="1"/>
</dbReference>
<dbReference type="Gene3D" id="2.40.420.20">
    <property type="match status" value="1"/>
</dbReference>
<feature type="domain" description="Multidrug resistance protein MdtA-like barrel-sandwich hybrid" evidence="4">
    <location>
        <begin position="58"/>
        <end position="199"/>
    </location>
</feature>
<dbReference type="InterPro" id="IPR006143">
    <property type="entry name" value="RND_pump_MFP"/>
</dbReference>
<name>A0ABV0BPR9_9SPHI</name>
<evidence type="ECO:0000259" key="5">
    <source>
        <dbReference type="Pfam" id="PF25944"/>
    </source>
</evidence>
<evidence type="ECO:0000259" key="6">
    <source>
        <dbReference type="Pfam" id="PF25967"/>
    </source>
</evidence>
<dbReference type="Proteomes" id="UP001409291">
    <property type="component" value="Unassembled WGS sequence"/>
</dbReference>
<dbReference type="Gene3D" id="2.40.50.100">
    <property type="match status" value="1"/>
</dbReference>
<dbReference type="Gene3D" id="1.10.287.470">
    <property type="entry name" value="Helix hairpin bin"/>
    <property type="match status" value="1"/>
</dbReference>
<reference evidence="7 8" key="1">
    <citation type="submission" date="2024-04" db="EMBL/GenBank/DDBJ databases">
        <title>WGS of bacteria from Torrens River.</title>
        <authorList>
            <person name="Wyrsch E.R."/>
            <person name="Drigo B."/>
        </authorList>
    </citation>
    <scope>NUCLEOTIDE SEQUENCE [LARGE SCALE GENOMIC DNA]</scope>
    <source>
        <strain evidence="7 8">TWI391</strain>
    </source>
</reference>
<proteinExistence type="inferred from homology"/>
<feature type="domain" description="Multidrug resistance protein MdtA-like beta-barrel" evidence="5">
    <location>
        <begin position="229"/>
        <end position="288"/>
    </location>
</feature>
<organism evidence="7 8">
    <name type="scientific">Sphingobacterium kitahiroshimense</name>
    <dbReference type="NCBI Taxonomy" id="470446"/>
    <lineage>
        <taxon>Bacteria</taxon>
        <taxon>Pseudomonadati</taxon>
        <taxon>Bacteroidota</taxon>
        <taxon>Sphingobacteriia</taxon>
        <taxon>Sphingobacteriales</taxon>
        <taxon>Sphingobacteriaceae</taxon>
        <taxon>Sphingobacterium</taxon>
    </lineage>
</organism>
<evidence type="ECO:0000256" key="3">
    <source>
        <dbReference type="SAM" id="SignalP"/>
    </source>
</evidence>
<gene>
    <name evidence="7" type="ORF">ABE541_04360</name>
</gene>
<evidence type="ECO:0000313" key="7">
    <source>
        <dbReference type="EMBL" id="MEN5376489.1"/>
    </source>
</evidence>
<dbReference type="InterPro" id="IPR058627">
    <property type="entry name" value="MdtA-like_C"/>
</dbReference>
<dbReference type="Pfam" id="PF25917">
    <property type="entry name" value="BSH_RND"/>
    <property type="match status" value="1"/>
</dbReference>
<dbReference type="Pfam" id="PF25944">
    <property type="entry name" value="Beta-barrel_RND"/>
    <property type="match status" value="1"/>
</dbReference>
<dbReference type="Gene3D" id="2.40.30.170">
    <property type="match status" value="1"/>
</dbReference>
<comment type="caution">
    <text evidence="7">The sequence shown here is derived from an EMBL/GenBank/DDBJ whole genome shotgun (WGS) entry which is preliminary data.</text>
</comment>
<dbReference type="Pfam" id="PF25967">
    <property type="entry name" value="RND-MFP_C"/>
    <property type="match status" value="1"/>
</dbReference>
<keyword evidence="8" id="KW-1185">Reference proteome</keyword>